<dbReference type="GO" id="GO:0005524">
    <property type="term" value="F:ATP binding"/>
    <property type="evidence" value="ECO:0007669"/>
    <property type="project" value="UniProtKB-KW"/>
</dbReference>
<evidence type="ECO:0000259" key="5">
    <source>
        <dbReference type="Pfam" id="PF15867"/>
    </source>
</evidence>
<name>A0A7J6NNS4_PEROL</name>
<dbReference type="OrthoDB" id="409554at2759"/>
<organism evidence="6 7">
    <name type="scientific">Perkinsus olseni</name>
    <name type="common">Perkinsus atlanticus</name>
    <dbReference type="NCBI Taxonomy" id="32597"/>
    <lineage>
        <taxon>Eukaryota</taxon>
        <taxon>Sar</taxon>
        <taxon>Alveolata</taxon>
        <taxon>Perkinsozoa</taxon>
        <taxon>Perkinsea</taxon>
        <taxon>Perkinsida</taxon>
        <taxon>Perkinsidae</taxon>
        <taxon>Perkinsus</taxon>
    </lineage>
</organism>
<reference evidence="6 7" key="1">
    <citation type="submission" date="2020-04" db="EMBL/GenBank/DDBJ databases">
        <title>Perkinsus olseni comparative genomics.</title>
        <authorList>
            <person name="Bogema D.R."/>
        </authorList>
    </citation>
    <scope>NUCLEOTIDE SEQUENCE [LARGE SCALE GENOMIC DNA]</scope>
    <source>
        <strain evidence="6">00978-12</strain>
    </source>
</reference>
<evidence type="ECO:0000256" key="1">
    <source>
        <dbReference type="ARBA" id="ARBA00022741"/>
    </source>
</evidence>
<dbReference type="GO" id="GO:0016020">
    <property type="term" value="C:membrane"/>
    <property type="evidence" value="ECO:0007669"/>
    <property type="project" value="TreeGrafter"/>
</dbReference>
<feature type="region of interest" description="Disordered" evidence="3">
    <location>
        <begin position="1102"/>
        <end position="1123"/>
    </location>
</feature>
<dbReference type="InterPro" id="IPR031733">
    <property type="entry name" value="Dynein_attach_N"/>
</dbReference>
<gene>
    <name evidence="6" type="ORF">FOZ60_006647</name>
</gene>
<feature type="compositionally biased region" description="Polar residues" evidence="3">
    <location>
        <begin position="1104"/>
        <end position="1114"/>
    </location>
</feature>
<dbReference type="SUPFAM" id="SSF56801">
    <property type="entry name" value="Acetyl-CoA synthetase-like"/>
    <property type="match status" value="1"/>
</dbReference>
<protein>
    <recommendedName>
        <fullName evidence="8">Long-chain-fatty-acid--CoA ligase 3</fullName>
    </recommendedName>
</protein>
<evidence type="ECO:0000313" key="7">
    <source>
        <dbReference type="Proteomes" id="UP000541610"/>
    </source>
</evidence>
<dbReference type="Gene3D" id="3.40.50.12780">
    <property type="entry name" value="N-terminal domain of ligase-like"/>
    <property type="match status" value="1"/>
</dbReference>
<comment type="caution">
    <text evidence="6">The sequence shown here is derived from an EMBL/GenBank/DDBJ whole genome shotgun (WGS) entry which is preliminary data.</text>
</comment>
<sequence length="1123" mass="124132">MSTSQRFAFSFLRDGLKFRAGRLYDTFWYSQSNLKWVLVFGYPALLFWVRWRADHQYKYRVYVADSNVTPDTTKKVPVWGKEYGAWSNGKPVYQQATATVQDLKAAVYGGKDKVPESVRAGCHGRMFEDTDNLALAVRSFCKRDPMIVFWDEVTAQKQVARETAQKPKSFDAVKKEVEASKYADWKHATVDAAKKRAIYSSGSYKEFQDIVATCELNPIARNEFSRPARQQTHNRALNGKENRRGKASPLVDANGPRIRARDFERNLRRARTDAERMELLCDLGPARVVEALKGSDKAEYVDAEVLLCILEAVRGAVEAGHAGDEGVTRGILEALFRDPPVARTISRFLTPEERGRIRETGVLAGVDFATLQLISNDAYPPGNAEDRASTWQFTDPVYSLPLLPPSDDASTSIYRNVLCKNSLVSVPMMAPELTTLPGLLEFARLMHGDRPFLGTRRGEDYWFMAYRDFYTQVSRLASGIQQLGICQKIPFDDEPYKMLFRIAGIYATSCINWVLTEFACHTAGVTVVPLHEEMSPAMISYIISDTRMALLFVTRTRLESALKCSGSAAHIKCIIVIDADNRRDIDPAFLAQAEAMEIMVLTLPYVIALGQGKPFSPYPSAPSDVALIYYTGGSTGDPLGVMVTHRNCIATIGALTESREGGGGGPAVQLTPQDCIASMLPSTEPLDRTITYLAMYTGSCKGFVDINSCQQKDRTTAVFQMVSEMATLQPTVIISEPSGLDCLINAILPKRGAKGRWPAWLRRPGRRTTSALERPSPSAVKANRAALGGRLRLVITGGRPLPIKLHQTLKTSLRCAVVNCLTIPECGGVALLTSEADYRCGLAGGPIASLDMRLVDASDKCGIRDCSALEATASPRAILEGHRQHACGLIPLDGFIPGDIVEVLPAGAVKLFDERICDQLDLGDGRMVSASRVEQAYEKHCSGIEQCVVFGSSKAETMIALVVPCVQAAKEWATEAEILFHVDELLESDWLRMRIMKEMERLPLDVLPKGHKYRVNDVELVKEPFSVACGTITAAVGRRYRRSEIMLQNRDKIEAALRRLPLLAPPKSDYLNVTELITPRRTTGKYGDDIFTGSTALCSDFRRQSASTPETQSFGDDDPRLSV</sequence>
<dbReference type="PANTHER" id="PTHR43272">
    <property type="entry name" value="LONG-CHAIN-FATTY-ACID--COA LIGASE"/>
    <property type="match status" value="1"/>
</dbReference>
<accession>A0A7J6NNS4</accession>
<feature type="domain" description="AMP-dependent synthetase/ligase" evidence="4">
    <location>
        <begin position="448"/>
        <end position="859"/>
    </location>
</feature>
<evidence type="ECO:0000259" key="4">
    <source>
        <dbReference type="Pfam" id="PF00501"/>
    </source>
</evidence>
<feature type="region of interest" description="Disordered" evidence="3">
    <location>
        <begin position="224"/>
        <end position="253"/>
    </location>
</feature>
<dbReference type="EMBL" id="JABANP010000267">
    <property type="protein sequence ID" value="KAF4685336.1"/>
    <property type="molecule type" value="Genomic_DNA"/>
</dbReference>
<keyword evidence="1" id="KW-0547">Nucleotide-binding</keyword>
<dbReference type="InterPro" id="IPR000873">
    <property type="entry name" value="AMP-dep_synth/lig_dom"/>
</dbReference>
<keyword evidence="2" id="KW-0067">ATP-binding</keyword>
<evidence type="ECO:0000256" key="3">
    <source>
        <dbReference type="SAM" id="MobiDB-lite"/>
    </source>
</evidence>
<dbReference type="Proteomes" id="UP000541610">
    <property type="component" value="Unassembled WGS sequence"/>
</dbReference>
<proteinExistence type="predicted"/>
<dbReference type="GO" id="GO:0004467">
    <property type="term" value="F:long-chain fatty acid-CoA ligase activity"/>
    <property type="evidence" value="ECO:0007669"/>
    <property type="project" value="TreeGrafter"/>
</dbReference>
<dbReference type="PANTHER" id="PTHR43272:SF33">
    <property type="entry name" value="AMP-BINDING DOMAIN-CONTAINING PROTEIN-RELATED"/>
    <property type="match status" value="1"/>
</dbReference>
<feature type="domain" description="Dynein attachment factor N-terminal" evidence="5">
    <location>
        <begin position="170"/>
        <end position="226"/>
    </location>
</feature>
<dbReference type="Pfam" id="PF15867">
    <property type="entry name" value="Dynein_attach_N"/>
    <property type="match status" value="1"/>
</dbReference>
<evidence type="ECO:0000256" key="2">
    <source>
        <dbReference type="ARBA" id="ARBA00022840"/>
    </source>
</evidence>
<evidence type="ECO:0000313" key="6">
    <source>
        <dbReference type="EMBL" id="KAF4685336.1"/>
    </source>
</evidence>
<evidence type="ECO:0008006" key="8">
    <source>
        <dbReference type="Google" id="ProtNLM"/>
    </source>
</evidence>
<dbReference type="AlphaFoldDB" id="A0A7J6NNS4"/>
<dbReference type="Pfam" id="PF00501">
    <property type="entry name" value="AMP-binding"/>
    <property type="match status" value="1"/>
</dbReference>
<dbReference type="InterPro" id="IPR042099">
    <property type="entry name" value="ANL_N_sf"/>
</dbReference>